<evidence type="ECO:0000313" key="2">
    <source>
        <dbReference type="EMBL" id="KJA19945.1"/>
    </source>
</evidence>
<dbReference type="EMBL" id="KN817572">
    <property type="protein sequence ID" value="KJA19945.1"/>
    <property type="molecule type" value="Genomic_DNA"/>
</dbReference>
<dbReference type="AlphaFoldDB" id="A0A0D2PIU8"/>
<evidence type="ECO:0000313" key="3">
    <source>
        <dbReference type="Proteomes" id="UP000054270"/>
    </source>
</evidence>
<sequence>MSKSDHPTCGSLPSWLATTFMSLARKHPLRLLLPADLAETSISKSDKRQKSKEPKYEEVPATSDGIFAFKVPERIVDDMEPPNAKENIIAHQSLLSQNHTPIRNDAYIDYPIPEYSSAPLPFSTPGPGSHLGSTTDTTTVGSFATHASSSPTLYATDYYAQETTRFEPHTPIYYTDETHKPTDYHSYAENTDSSDDSNMLLTDVVDNPLFMDIFANPGPVYSFCAPTPLHFDSPTEDPLTSSPSSAGHDISQGEIDFQWKPFDLRKLPVPSMPERAAFAYGPSEREALGATGQVDLVDAIRICDHTARKASPLAIVPSPSPVAPISPSPFRFAPPPEESDDYLSQNHLVQVSSDHREQHEEATPRKVAFAPVPGIFISPLHPSRGQSRSPKPASQVSHHVVCLLSVASFALSFIAALINRRNRRQLSRMSSRSRIISRMTALLQALRK</sequence>
<gene>
    <name evidence="2" type="ORF">HYPSUDRAFT_43841</name>
</gene>
<keyword evidence="1" id="KW-1133">Transmembrane helix</keyword>
<dbReference type="OrthoDB" id="3060221at2759"/>
<keyword evidence="1" id="KW-0812">Transmembrane</keyword>
<organism evidence="2 3">
    <name type="scientific">Hypholoma sublateritium (strain FD-334 SS-4)</name>
    <dbReference type="NCBI Taxonomy" id="945553"/>
    <lineage>
        <taxon>Eukaryota</taxon>
        <taxon>Fungi</taxon>
        <taxon>Dikarya</taxon>
        <taxon>Basidiomycota</taxon>
        <taxon>Agaricomycotina</taxon>
        <taxon>Agaricomycetes</taxon>
        <taxon>Agaricomycetidae</taxon>
        <taxon>Agaricales</taxon>
        <taxon>Agaricineae</taxon>
        <taxon>Strophariaceae</taxon>
        <taxon>Hypholoma</taxon>
    </lineage>
</organism>
<dbReference type="OMA" id="DAIRICD"/>
<dbReference type="Proteomes" id="UP000054270">
    <property type="component" value="Unassembled WGS sequence"/>
</dbReference>
<keyword evidence="3" id="KW-1185">Reference proteome</keyword>
<reference evidence="3" key="1">
    <citation type="submission" date="2014-04" db="EMBL/GenBank/DDBJ databases">
        <title>Evolutionary Origins and Diversification of the Mycorrhizal Mutualists.</title>
        <authorList>
            <consortium name="DOE Joint Genome Institute"/>
            <consortium name="Mycorrhizal Genomics Consortium"/>
            <person name="Kohler A."/>
            <person name="Kuo A."/>
            <person name="Nagy L.G."/>
            <person name="Floudas D."/>
            <person name="Copeland A."/>
            <person name="Barry K.W."/>
            <person name="Cichocki N."/>
            <person name="Veneault-Fourrey C."/>
            <person name="LaButti K."/>
            <person name="Lindquist E.A."/>
            <person name="Lipzen A."/>
            <person name="Lundell T."/>
            <person name="Morin E."/>
            <person name="Murat C."/>
            <person name="Riley R."/>
            <person name="Ohm R."/>
            <person name="Sun H."/>
            <person name="Tunlid A."/>
            <person name="Henrissat B."/>
            <person name="Grigoriev I.V."/>
            <person name="Hibbett D.S."/>
            <person name="Martin F."/>
        </authorList>
    </citation>
    <scope>NUCLEOTIDE SEQUENCE [LARGE SCALE GENOMIC DNA]</scope>
    <source>
        <strain evidence="3">FD-334 SS-4</strain>
    </source>
</reference>
<name>A0A0D2PIU8_HYPSF</name>
<protein>
    <submittedName>
        <fullName evidence="2">Uncharacterized protein</fullName>
    </submittedName>
</protein>
<evidence type="ECO:0000256" key="1">
    <source>
        <dbReference type="SAM" id="Phobius"/>
    </source>
</evidence>
<accession>A0A0D2PIU8</accession>
<proteinExistence type="predicted"/>
<keyword evidence="1" id="KW-0472">Membrane</keyword>
<feature type="transmembrane region" description="Helical" evidence="1">
    <location>
        <begin position="396"/>
        <end position="418"/>
    </location>
</feature>